<evidence type="ECO:0000313" key="4">
    <source>
        <dbReference type="Proteomes" id="UP000249046"/>
    </source>
</evidence>
<dbReference type="PANTHER" id="PTHR34216:SF7">
    <property type="entry name" value="POLY-BETA-1,6-N-ACETYL-D-GLUCOSAMINE N-DEACETYLASE"/>
    <property type="match status" value="1"/>
</dbReference>
<dbReference type="GO" id="GO:0016810">
    <property type="term" value="F:hydrolase activity, acting on carbon-nitrogen (but not peptide) bonds"/>
    <property type="evidence" value="ECO:0007669"/>
    <property type="project" value="InterPro"/>
</dbReference>
<dbReference type="AlphaFoldDB" id="A0A2W5JYS2"/>
<sequence length="372" mass="40721">MISSTGIVCASTVPTACTTSSRRLYVGMMAETTGPVSMLSDLAKKWLYGSGLLGLYHRLRNRRTLTVIMFHRVLDRTDPRWRSCDPDYTLEADLLDACVAFFRRHYRIVSVEDVLAARRDGTPLPPHALLITFDDGWSDNHDYALPLLARANVPGLLFVVADVIGRRLAFYQERIVGGWRLGRLRVADLAAAAGCPADDESIDSLRRVIAAIERLDEAERARVLAPFADALDDGLRHMVTSGELAALERGGIAIGTHGKTHTPMPRAADLDAELAGARHAVAAHLDGGRAPETMSFPHGRYDAVIAERARAAGFELVFTSDPTINPSGDRPGWLLGRLGFEQSGIVDRAGRFRPDKLALHLFRRPIRTLAAG</sequence>
<dbReference type="PANTHER" id="PTHR34216">
    <property type="match status" value="1"/>
</dbReference>
<dbReference type="InterPro" id="IPR002509">
    <property type="entry name" value="NODB_dom"/>
</dbReference>
<dbReference type="EMBL" id="QFPO01000023">
    <property type="protein sequence ID" value="PZQ09986.1"/>
    <property type="molecule type" value="Genomic_DNA"/>
</dbReference>
<dbReference type="CDD" id="cd10918">
    <property type="entry name" value="CE4_NodB_like_5s_6s"/>
    <property type="match status" value="1"/>
</dbReference>
<protein>
    <recommendedName>
        <fullName evidence="2">NodB homology domain-containing protein</fullName>
    </recommendedName>
</protein>
<accession>A0A2W5JYS2</accession>
<feature type="domain" description="NodB homology" evidence="2">
    <location>
        <begin position="125"/>
        <end position="316"/>
    </location>
</feature>
<dbReference type="Proteomes" id="UP000249046">
    <property type="component" value="Unassembled WGS sequence"/>
</dbReference>
<name>A0A2W5JYS2_9GAMM</name>
<dbReference type="InterPro" id="IPR051398">
    <property type="entry name" value="Polysacch_Deacetylase"/>
</dbReference>
<proteinExistence type="predicted"/>
<dbReference type="GO" id="GO:0005975">
    <property type="term" value="P:carbohydrate metabolic process"/>
    <property type="evidence" value="ECO:0007669"/>
    <property type="project" value="InterPro"/>
</dbReference>
<dbReference type="Gene3D" id="3.20.20.370">
    <property type="entry name" value="Glycoside hydrolase/deacetylase"/>
    <property type="match status" value="1"/>
</dbReference>
<evidence type="ECO:0000259" key="2">
    <source>
        <dbReference type="Pfam" id="PF01522"/>
    </source>
</evidence>
<dbReference type="InterPro" id="IPR011330">
    <property type="entry name" value="Glyco_hydro/deAcase_b/a-brl"/>
</dbReference>
<organism evidence="3 4">
    <name type="scientific">Rhodanobacter denitrificans</name>
    <dbReference type="NCBI Taxonomy" id="666685"/>
    <lineage>
        <taxon>Bacteria</taxon>
        <taxon>Pseudomonadati</taxon>
        <taxon>Pseudomonadota</taxon>
        <taxon>Gammaproteobacteria</taxon>
        <taxon>Lysobacterales</taxon>
        <taxon>Rhodanobacteraceae</taxon>
        <taxon>Rhodanobacter</taxon>
    </lineage>
</organism>
<dbReference type="Pfam" id="PF01522">
    <property type="entry name" value="Polysacc_deac_1"/>
    <property type="match status" value="1"/>
</dbReference>
<evidence type="ECO:0000256" key="1">
    <source>
        <dbReference type="ARBA" id="ARBA00022729"/>
    </source>
</evidence>
<reference evidence="3 4" key="1">
    <citation type="submission" date="2017-08" db="EMBL/GenBank/DDBJ databases">
        <title>Infants hospitalized years apart are colonized by the same room-sourced microbial strains.</title>
        <authorList>
            <person name="Brooks B."/>
            <person name="Olm M.R."/>
            <person name="Firek B.A."/>
            <person name="Baker R."/>
            <person name="Thomas B.C."/>
            <person name="Morowitz M.J."/>
            <person name="Banfield J.F."/>
        </authorList>
    </citation>
    <scope>NUCLEOTIDE SEQUENCE [LARGE SCALE GENOMIC DNA]</scope>
    <source>
        <strain evidence="3">S2_005_003_R2_42</strain>
    </source>
</reference>
<gene>
    <name evidence="3" type="ORF">DI564_16775</name>
</gene>
<dbReference type="SUPFAM" id="SSF88713">
    <property type="entry name" value="Glycoside hydrolase/deacetylase"/>
    <property type="match status" value="1"/>
</dbReference>
<comment type="caution">
    <text evidence="3">The sequence shown here is derived from an EMBL/GenBank/DDBJ whole genome shotgun (WGS) entry which is preliminary data.</text>
</comment>
<evidence type="ECO:0000313" key="3">
    <source>
        <dbReference type="EMBL" id="PZQ09986.1"/>
    </source>
</evidence>
<keyword evidence="1" id="KW-0732">Signal</keyword>